<evidence type="ECO:0000313" key="2">
    <source>
        <dbReference type="Proteomes" id="UP001166251"/>
    </source>
</evidence>
<proteinExistence type="predicted"/>
<comment type="caution">
    <text evidence="1">The sequence shown here is derived from an EMBL/GenBank/DDBJ whole genome shotgun (WGS) entry which is preliminary data.</text>
</comment>
<dbReference type="EMBL" id="JAHZSS010000010">
    <property type="protein sequence ID" value="MBW8191330.1"/>
    <property type="molecule type" value="Genomic_DNA"/>
</dbReference>
<sequence>MYNDSPEQMLYERRPVGFIQLIDRDTGAILAQRRGLETNVGYMMTHVWRVTERQRVIYSHCSGVTEPAQFFHPIRNEETIQLYADALTVWPENVSPSWQGLALELDPLRVSVCDIVGPMWSAFSNRKWVGTSEY</sequence>
<gene>
    <name evidence="1" type="ORF">K0504_09800</name>
</gene>
<organism evidence="1 2">
    <name type="scientific">Neiella holothuriorum</name>
    <dbReference type="NCBI Taxonomy" id="2870530"/>
    <lineage>
        <taxon>Bacteria</taxon>
        <taxon>Pseudomonadati</taxon>
        <taxon>Pseudomonadota</taxon>
        <taxon>Gammaproteobacteria</taxon>
        <taxon>Alteromonadales</taxon>
        <taxon>Echinimonadaceae</taxon>
        <taxon>Neiella</taxon>
    </lineage>
</organism>
<evidence type="ECO:0000313" key="1">
    <source>
        <dbReference type="EMBL" id="MBW8191330.1"/>
    </source>
</evidence>
<accession>A0ABS7EGK5</accession>
<dbReference type="RefSeq" id="WP_220104013.1">
    <property type="nucleotide sequence ID" value="NZ_JAHZSS010000010.1"/>
</dbReference>
<reference evidence="1" key="1">
    <citation type="submission" date="2021-07" db="EMBL/GenBank/DDBJ databases">
        <title>Neiella marina sp. nov., isolated from the intestinal content of sea cucumber Apostichopus japonicus.</title>
        <authorList>
            <person name="Bai X."/>
        </authorList>
    </citation>
    <scope>NUCLEOTIDE SEQUENCE</scope>
    <source>
        <strain evidence="1">126</strain>
    </source>
</reference>
<protein>
    <submittedName>
        <fullName evidence="1">Uncharacterized protein</fullName>
    </submittedName>
</protein>
<dbReference type="Proteomes" id="UP001166251">
    <property type="component" value="Unassembled WGS sequence"/>
</dbReference>
<name>A0ABS7EGK5_9GAMM</name>
<keyword evidence="2" id="KW-1185">Reference proteome</keyword>